<accession>A0A8S1M3T0</accession>
<gene>
    <name evidence="2" type="ORF">PPRIM_AZ9-3.1.T0490145</name>
</gene>
<feature type="coiled-coil region" evidence="1">
    <location>
        <begin position="109"/>
        <end position="171"/>
    </location>
</feature>
<protein>
    <submittedName>
        <fullName evidence="2">Uncharacterized protein</fullName>
    </submittedName>
</protein>
<proteinExistence type="predicted"/>
<comment type="caution">
    <text evidence="2">The sequence shown here is derived from an EMBL/GenBank/DDBJ whole genome shotgun (WGS) entry which is preliminary data.</text>
</comment>
<dbReference type="OMA" id="RINGAQK"/>
<evidence type="ECO:0000256" key="1">
    <source>
        <dbReference type="SAM" id="Coils"/>
    </source>
</evidence>
<name>A0A8S1M3T0_PARPR</name>
<reference evidence="2" key="1">
    <citation type="submission" date="2021-01" db="EMBL/GenBank/DDBJ databases">
        <authorList>
            <consortium name="Genoscope - CEA"/>
            <person name="William W."/>
        </authorList>
    </citation>
    <scope>NUCLEOTIDE SEQUENCE</scope>
</reference>
<organism evidence="2 3">
    <name type="scientific">Paramecium primaurelia</name>
    <dbReference type="NCBI Taxonomy" id="5886"/>
    <lineage>
        <taxon>Eukaryota</taxon>
        <taxon>Sar</taxon>
        <taxon>Alveolata</taxon>
        <taxon>Ciliophora</taxon>
        <taxon>Intramacronucleata</taxon>
        <taxon>Oligohymenophorea</taxon>
        <taxon>Peniculida</taxon>
        <taxon>Parameciidae</taxon>
        <taxon>Paramecium</taxon>
    </lineage>
</organism>
<dbReference type="Proteomes" id="UP000688137">
    <property type="component" value="Unassembled WGS sequence"/>
</dbReference>
<sequence>MSQSWKMNASIETVLLKDKRSATSQLVQMKPNDVVAQELYDLYNYFQEIQKQNKNLQDSITTLRSAITNLLSLSGRKCQEGEFDKVCLNDYKIIQSIMNRVRVDIQQSEDKSNNQSNSQQNQIVDLQNKIYFLEDQIEQLTTKCNKLIVVNNQLFQQNYEQINNLKQLQQKQIEQNKKTSQILLENQLQSVNQNSINIEIDCQQFREKIIDINNQRQQLIELMQVTLEKFPQIQSDKKVQQNIKNQSFDGDDLQNIINLIRKSQNAIKSYDDGITRLIKQVNSVVQNKENKTIQDLLQQLSKNQECFIYIQNIFQRIIEMLNQMTQVQKTNELEGQLRKMQDENSDIKQQLQDQIKQLKEYNKKEQQLLPNQMINISNKFNNIFKEFNDQVKKEIYKFSNIIKILLPNVTDVSNISPDQDLLHDIQSFIKSIESQDINQDDDTQKQKWLRSINLFKEIYKRIPNNSIVNQYIIKSVDSIEKFFFQIEEYEQNVDSFKKEIKMSAQTN</sequence>
<feature type="coiled-coil region" evidence="1">
    <location>
        <begin position="479"/>
        <end position="506"/>
    </location>
</feature>
<dbReference type="EMBL" id="CAJJDM010000049">
    <property type="protein sequence ID" value="CAD8072471.1"/>
    <property type="molecule type" value="Genomic_DNA"/>
</dbReference>
<dbReference type="AlphaFoldDB" id="A0A8S1M3T0"/>
<keyword evidence="3" id="KW-1185">Reference proteome</keyword>
<feature type="coiled-coil region" evidence="1">
    <location>
        <begin position="330"/>
        <end position="368"/>
    </location>
</feature>
<keyword evidence="1" id="KW-0175">Coiled coil</keyword>
<evidence type="ECO:0000313" key="2">
    <source>
        <dbReference type="EMBL" id="CAD8072471.1"/>
    </source>
</evidence>
<evidence type="ECO:0000313" key="3">
    <source>
        <dbReference type="Proteomes" id="UP000688137"/>
    </source>
</evidence>